<feature type="domain" description="F-box" evidence="1">
    <location>
        <begin position="12"/>
        <end position="59"/>
    </location>
</feature>
<dbReference type="Gene3D" id="1.20.1280.50">
    <property type="match status" value="1"/>
</dbReference>
<dbReference type="PROSITE" id="PS50181">
    <property type="entry name" value="FBOX"/>
    <property type="match status" value="1"/>
</dbReference>
<accession>A0A165J119</accession>
<name>A0A165J119_EXIGL</name>
<protein>
    <recommendedName>
        <fullName evidence="1">F-box domain-containing protein</fullName>
    </recommendedName>
</protein>
<gene>
    <name evidence="2" type="ORF">EXIGLDRAFT_767343</name>
</gene>
<dbReference type="InterPro" id="IPR001810">
    <property type="entry name" value="F-box_dom"/>
</dbReference>
<dbReference type="EMBL" id="KV425977">
    <property type="protein sequence ID" value="KZV94168.1"/>
    <property type="molecule type" value="Genomic_DNA"/>
</dbReference>
<dbReference type="OrthoDB" id="2423701at2759"/>
<dbReference type="Proteomes" id="UP000077266">
    <property type="component" value="Unassembled WGS sequence"/>
</dbReference>
<dbReference type="InterPro" id="IPR036047">
    <property type="entry name" value="F-box-like_dom_sf"/>
</dbReference>
<evidence type="ECO:0000259" key="1">
    <source>
        <dbReference type="PROSITE" id="PS50181"/>
    </source>
</evidence>
<dbReference type="SUPFAM" id="SSF81383">
    <property type="entry name" value="F-box domain"/>
    <property type="match status" value="1"/>
</dbReference>
<dbReference type="AlphaFoldDB" id="A0A165J119"/>
<evidence type="ECO:0000313" key="3">
    <source>
        <dbReference type="Proteomes" id="UP000077266"/>
    </source>
</evidence>
<organism evidence="2 3">
    <name type="scientific">Exidia glandulosa HHB12029</name>
    <dbReference type="NCBI Taxonomy" id="1314781"/>
    <lineage>
        <taxon>Eukaryota</taxon>
        <taxon>Fungi</taxon>
        <taxon>Dikarya</taxon>
        <taxon>Basidiomycota</taxon>
        <taxon>Agaricomycotina</taxon>
        <taxon>Agaricomycetes</taxon>
        <taxon>Auriculariales</taxon>
        <taxon>Exidiaceae</taxon>
        <taxon>Exidia</taxon>
    </lineage>
</organism>
<reference evidence="2 3" key="1">
    <citation type="journal article" date="2016" name="Mol. Biol. Evol.">
        <title>Comparative Genomics of Early-Diverging Mushroom-Forming Fungi Provides Insights into the Origins of Lignocellulose Decay Capabilities.</title>
        <authorList>
            <person name="Nagy L.G."/>
            <person name="Riley R."/>
            <person name="Tritt A."/>
            <person name="Adam C."/>
            <person name="Daum C."/>
            <person name="Floudas D."/>
            <person name="Sun H."/>
            <person name="Yadav J.S."/>
            <person name="Pangilinan J."/>
            <person name="Larsson K.H."/>
            <person name="Matsuura K."/>
            <person name="Barry K."/>
            <person name="Labutti K."/>
            <person name="Kuo R."/>
            <person name="Ohm R.A."/>
            <person name="Bhattacharya S.S."/>
            <person name="Shirouzu T."/>
            <person name="Yoshinaga Y."/>
            <person name="Martin F.M."/>
            <person name="Grigoriev I.V."/>
            <person name="Hibbett D.S."/>
        </authorList>
    </citation>
    <scope>NUCLEOTIDE SEQUENCE [LARGE SCALE GENOMIC DNA]</scope>
    <source>
        <strain evidence="2 3">HHB12029</strain>
    </source>
</reference>
<dbReference type="Pfam" id="PF12937">
    <property type="entry name" value="F-box-like"/>
    <property type="match status" value="1"/>
</dbReference>
<keyword evidence="3" id="KW-1185">Reference proteome</keyword>
<sequence>MSTSLISYPLRSRHIHSLPPEMITDSFWYLSFTEVRYAAQVCQRWRDLGIDHPIFWRYIEATSITPGALELLRARIGQSKGRPFTFKVDVKGNSRVVERDLIDIIGAALHNVGDLSVSLDALVLMDLFAMLKYKAPKLKRLHLKLYSQDRCVPRIPLWYNVLGDIPGGLEFIHLDDILLDQGAEVMPCFTNVTYLEHCLPPSIEANFPAFVFRLCPSLKKFIFRCGRVTYGDPFTEADVEAISRLEFFCIDIAEAVSRAEFISRVPLNRVREVTIARVLDPDSVYDFLAPLRSPFLFGFSLNRPPLSDSKQTFDIVVQDYRSRQRRTFAQFRSDYEHKPHAGEESCINALLENEEFHAQILTLSCAASLFPLMAPHLDYYKAVETFILTLDDMLCLDPAAPYSLPRASFRFTGLQLLCLRTRHDFVYVDAQDIVHFMDRVAPTCAALELRRVVLTGTTRLVTERYDLV</sequence>
<proteinExistence type="predicted"/>
<evidence type="ECO:0000313" key="2">
    <source>
        <dbReference type="EMBL" id="KZV94168.1"/>
    </source>
</evidence>
<dbReference type="InParanoid" id="A0A165J119"/>